<organism evidence="2">
    <name type="scientific">freshwater metagenome</name>
    <dbReference type="NCBI Taxonomy" id="449393"/>
    <lineage>
        <taxon>unclassified sequences</taxon>
        <taxon>metagenomes</taxon>
        <taxon>ecological metagenomes</taxon>
    </lineage>
</organism>
<evidence type="ECO:0000256" key="1">
    <source>
        <dbReference type="ARBA" id="ARBA00022679"/>
    </source>
</evidence>
<reference evidence="2" key="1">
    <citation type="submission" date="2020-05" db="EMBL/GenBank/DDBJ databases">
        <authorList>
            <person name="Chiriac C."/>
            <person name="Salcher M."/>
            <person name="Ghai R."/>
            <person name="Kavagutti S V."/>
        </authorList>
    </citation>
    <scope>NUCLEOTIDE SEQUENCE</scope>
</reference>
<keyword evidence="1" id="KW-0808">Transferase</keyword>
<dbReference type="EMBL" id="CAFBSG010000001">
    <property type="protein sequence ID" value="CAB5238957.1"/>
    <property type="molecule type" value="Genomic_DNA"/>
</dbReference>
<dbReference type="InterPro" id="IPR026634">
    <property type="entry name" value="TPST-like"/>
</dbReference>
<dbReference type="Gene3D" id="3.40.50.300">
    <property type="entry name" value="P-loop containing nucleotide triphosphate hydrolases"/>
    <property type="match status" value="1"/>
</dbReference>
<name>A0A6J7XSZ7_9ZZZZ</name>
<evidence type="ECO:0000313" key="2">
    <source>
        <dbReference type="EMBL" id="CAB5238957.1"/>
    </source>
</evidence>
<dbReference type="PANTHER" id="PTHR12788">
    <property type="entry name" value="PROTEIN-TYROSINE SULFOTRANSFERASE 2"/>
    <property type="match status" value="1"/>
</dbReference>
<accession>A0A6J7XSZ7</accession>
<dbReference type="InterPro" id="IPR027417">
    <property type="entry name" value="P-loop_NTPase"/>
</dbReference>
<protein>
    <submittedName>
        <fullName evidence="2">Unannotated protein</fullName>
    </submittedName>
</protein>
<gene>
    <name evidence="2" type="ORF">UFOPK3554_00002</name>
</gene>
<dbReference type="GO" id="GO:0005794">
    <property type="term" value="C:Golgi apparatus"/>
    <property type="evidence" value="ECO:0007669"/>
    <property type="project" value="TreeGrafter"/>
</dbReference>
<dbReference type="AlphaFoldDB" id="A0A6J7XSZ7"/>
<dbReference type="SUPFAM" id="SSF52540">
    <property type="entry name" value="P-loop containing nucleoside triphosphate hydrolases"/>
    <property type="match status" value="1"/>
</dbReference>
<dbReference type="Pfam" id="PF13469">
    <property type="entry name" value="Sulfotransfer_3"/>
    <property type="match status" value="1"/>
</dbReference>
<dbReference type="GO" id="GO:0008476">
    <property type="term" value="F:protein-tyrosine sulfotransferase activity"/>
    <property type="evidence" value="ECO:0007669"/>
    <property type="project" value="InterPro"/>
</dbReference>
<proteinExistence type="predicted"/>
<dbReference type="PANTHER" id="PTHR12788:SF10">
    <property type="entry name" value="PROTEIN-TYROSINE SULFOTRANSFERASE"/>
    <property type="match status" value="1"/>
</dbReference>
<sequence>MPRELRFVTDNYGLLDLNFRSERKSAYPARTLASKIGRDFLKMDSLIDKKLFLKRMQADWWRRVGKNGEAAGLIQAMNREDLDKILTNFTLTSKYDLKEASRELFYSIADIQVRSESSRYFADSTPVNIMNAVHINELLQGSKFINMIRDGRDVVSSVLTQRWGPTDALDGLAWWKNRIIEGHHQMMKLDKSQVMELRLEELVELNREESYQRLLNFLDLQDHPRMRKYFNETIRSEKMSQGNWKTQVPDPGRFDQKYLEILTELEESGIWITQHY</sequence>